<dbReference type="HOGENOM" id="CLU_1560656_0_0_9"/>
<accession>H3NJJ4</accession>
<reference evidence="3 4" key="1">
    <citation type="submission" date="2012-01" db="EMBL/GenBank/DDBJ databases">
        <title>The Genome Sequence of Facklamia languida CCUG 37842.</title>
        <authorList>
            <consortium name="The Broad Institute Genome Sequencing Platform"/>
            <person name="Earl A."/>
            <person name="Ward D."/>
            <person name="Feldgarden M."/>
            <person name="Gevers D."/>
            <person name="Huys G."/>
            <person name="Young S.K."/>
            <person name="Zeng Q."/>
            <person name="Gargeya S."/>
            <person name="Fitzgerald M."/>
            <person name="Haas B."/>
            <person name="Abouelleil A."/>
            <person name="Alvarado L."/>
            <person name="Arachchi H.M."/>
            <person name="Berlin A."/>
            <person name="Chapman S.B."/>
            <person name="Gearin G."/>
            <person name="Goldberg J."/>
            <person name="Griggs A."/>
            <person name="Gujja S."/>
            <person name="Hansen M."/>
            <person name="Heiman D."/>
            <person name="Howarth C."/>
            <person name="Larimer J."/>
            <person name="Lui A."/>
            <person name="MacDonald P.J.P."/>
            <person name="McCowen C."/>
            <person name="Montmayeur A."/>
            <person name="Murphy C."/>
            <person name="Neiman D."/>
            <person name="Pearson M."/>
            <person name="Priest M."/>
            <person name="Roberts A."/>
            <person name="Saif S."/>
            <person name="Shea T."/>
            <person name="Sisk P."/>
            <person name="Stolte C."/>
            <person name="Sykes S."/>
            <person name="Wortman J."/>
            <person name="Nusbaum C."/>
            <person name="Birren B."/>
        </authorList>
    </citation>
    <scope>NUCLEOTIDE SEQUENCE [LARGE SCALE GENOMIC DNA]</scope>
    <source>
        <strain evidence="3 4">CCUG 37842</strain>
    </source>
</reference>
<feature type="chain" id="PRO_5003590092" description="DUF5067 domain-containing protein" evidence="2">
    <location>
        <begin position="24"/>
        <end position="171"/>
    </location>
</feature>
<evidence type="ECO:0000256" key="1">
    <source>
        <dbReference type="SAM" id="Coils"/>
    </source>
</evidence>
<evidence type="ECO:0000313" key="4">
    <source>
        <dbReference type="Proteomes" id="UP000006190"/>
    </source>
</evidence>
<dbReference type="PATRIC" id="fig|883113.3.peg.1030"/>
<dbReference type="OrthoDB" id="2453128at2"/>
<sequence>MKKNLLLLATLFTLGGFAPSVSAEDNPNQARIEEIEAQIKELQAELKELKGDEEGENQIVLDNELFKITYKEFKEKDDRLEFIFEVENKTDENYTFQTELISIDGYMVDDTNKSMSDSVAADKKGKIRLTISDHTDEGLPEPTGDLELTLRTFVDGNYSDVMRYPIAVELD</sequence>
<dbReference type="RefSeq" id="WP_006309174.1">
    <property type="nucleotide sequence ID" value="NZ_JH601133.1"/>
</dbReference>
<evidence type="ECO:0000313" key="3">
    <source>
        <dbReference type="EMBL" id="EHR36807.1"/>
    </source>
</evidence>
<keyword evidence="1" id="KW-0175">Coiled coil</keyword>
<evidence type="ECO:0000256" key="2">
    <source>
        <dbReference type="SAM" id="SignalP"/>
    </source>
</evidence>
<keyword evidence="2" id="KW-0732">Signal</keyword>
<keyword evidence="4" id="KW-1185">Reference proteome</keyword>
<evidence type="ECO:0008006" key="5">
    <source>
        <dbReference type="Google" id="ProtNLM"/>
    </source>
</evidence>
<name>H3NJJ4_9LACT</name>
<organism evidence="3 4">
    <name type="scientific">Facklamia languida CCUG 37842</name>
    <dbReference type="NCBI Taxonomy" id="883113"/>
    <lineage>
        <taxon>Bacteria</taxon>
        <taxon>Bacillati</taxon>
        <taxon>Bacillota</taxon>
        <taxon>Bacilli</taxon>
        <taxon>Lactobacillales</taxon>
        <taxon>Aerococcaceae</taxon>
        <taxon>Facklamia</taxon>
    </lineage>
</organism>
<proteinExistence type="predicted"/>
<feature type="coiled-coil region" evidence="1">
    <location>
        <begin position="32"/>
        <end position="59"/>
    </location>
</feature>
<dbReference type="EMBL" id="AGEG01000013">
    <property type="protein sequence ID" value="EHR36807.1"/>
    <property type="molecule type" value="Genomic_DNA"/>
</dbReference>
<protein>
    <recommendedName>
        <fullName evidence="5">DUF5067 domain-containing protein</fullName>
    </recommendedName>
</protein>
<dbReference type="AlphaFoldDB" id="H3NJJ4"/>
<dbReference type="Proteomes" id="UP000006190">
    <property type="component" value="Unassembled WGS sequence"/>
</dbReference>
<gene>
    <name evidence="3" type="ORF">HMPREF9708_01033</name>
</gene>
<comment type="caution">
    <text evidence="3">The sequence shown here is derived from an EMBL/GenBank/DDBJ whole genome shotgun (WGS) entry which is preliminary data.</text>
</comment>
<feature type="signal peptide" evidence="2">
    <location>
        <begin position="1"/>
        <end position="23"/>
    </location>
</feature>